<sequence length="418" mass="47915">MKSLYNLSIHLMIFGMKIFSLFDSKTKKGVRGRNESLKIVEEKIQGQKVIWMHAASLGEYEQGLPVLEKLKEQFPEHKTLVTFFSPSGYENVKKRKQIADAVCYLPFDRKKDIKEFVSTFETEIFFTVKYDYWYNLLEELKNRGTKIYVISALFYEHQLFFESYGKWFAKQLRQNIDWFFHQTIKSQALAKKIGLTNSTVSGDTRFDRVKQFLDRDNHLEFIDEFKSNQKLIVFGSSWQAEEDIAQVLVKKLPETKIVIAPHDLHRVSHLKNLFPNAILYSSVQNSQKPDFSNSQILIIDSIGKLSKLYSYADLAVVGGGFHSAGLHNILEAAVYGVPVVFGNQYKKNPEADTLIAAKGAKSFDDFVAASTFITELIDKDSKTEIGEKSYLKEMAEKANEFVNSQPDSTEIIINKILS</sequence>
<comment type="subcellular location">
    <subcellularLocation>
        <location evidence="8">Cell membrane</location>
    </subcellularLocation>
</comment>
<protein>
    <recommendedName>
        <fullName evidence="3 8">3-deoxy-D-manno-octulosonic acid transferase</fullName>
        <shortName evidence="8">Kdo transferase</shortName>
        <ecNumber evidence="2 8">2.4.99.12</ecNumber>
    </recommendedName>
    <alternativeName>
        <fullName evidence="5 8">Lipid IV(A) 3-deoxy-D-manno-octulosonic acid transferase</fullName>
    </alternativeName>
</protein>
<evidence type="ECO:0000259" key="9">
    <source>
        <dbReference type="Pfam" id="PF04413"/>
    </source>
</evidence>
<dbReference type="EMBL" id="FSRK01000003">
    <property type="protein sequence ID" value="SIO47724.1"/>
    <property type="molecule type" value="Genomic_DNA"/>
</dbReference>
<gene>
    <name evidence="10" type="ORF">SAMN05444409_3827</name>
</gene>
<dbReference type="Gene3D" id="3.40.50.11720">
    <property type="entry name" value="3-Deoxy-D-manno-octulosonic-acid transferase, N-terminal domain"/>
    <property type="match status" value="1"/>
</dbReference>
<dbReference type="Pfam" id="PF04413">
    <property type="entry name" value="Glycos_transf_N"/>
    <property type="match status" value="1"/>
</dbReference>
<dbReference type="EC" id="2.4.99.12" evidence="2 8"/>
<organism evidence="10 11">
    <name type="scientific">Epilithonimonas zeae</name>
    <dbReference type="NCBI Taxonomy" id="1416779"/>
    <lineage>
        <taxon>Bacteria</taxon>
        <taxon>Pseudomonadati</taxon>
        <taxon>Bacteroidota</taxon>
        <taxon>Flavobacteriia</taxon>
        <taxon>Flavobacteriales</taxon>
        <taxon>Weeksellaceae</taxon>
        <taxon>Chryseobacterium group</taxon>
        <taxon>Epilithonimonas</taxon>
    </lineage>
</organism>
<dbReference type="UniPathway" id="UPA00958"/>
<dbReference type="GO" id="GO:0009245">
    <property type="term" value="P:lipid A biosynthetic process"/>
    <property type="evidence" value="ECO:0007669"/>
    <property type="project" value="TreeGrafter"/>
</dbReference>
<dbReference type="GO" id="GO:0005886">
    <property type="term" value="C:plasma membrane"/>
    <property type="evidence" value="ECO:0007669"/>
    <property type="project" value="UniProtKB-SubCell"/>
</dbReference>
<evidence type="ECO:0000256" key="2">
    <source>
        <dbReference type="ARBA" id="ARBA00012621"/>
    </source>
</evidence>
<dbReference type="InterPro" id="IPR038107">
    <property type="entry name" value="Glycos_transf_N_sf"/>
</dbReference>
<dbReference type="InterPro" id="IPR007507">
    <property type="entry name" value="Glycos_transf_N"/>
</dbReference>
<dbReference type="Gene3D" id="3.40.50.2000">
    <property type="entry name" value="Glycogen Phosphorylase B"/>
    <property type="match status" value="1"/>
</dbReference>
<evidence type="ECO:0000256" key="7">
    <source>
        <dbReference type="PIRSR" id="PIRSR639901-1"/>
    </source>
</evidence>
<dbReference type="PANTHER" id="PTHR42755:SF1">
    <property type="entry name" value="3-DEOXY-D-MANNO-OCTULOSONIC ACID TRANSFERASE, MITOCHONDRIAL-RELATED"/>
    <property type="match status" value="1"/>
</dbReference>
<dbReference type="SUPFAM" id="SSF53756">
    <property type="entry name" value="UDP-Glycosyltransferase/glycogen phosphorylase"/>
    <property type="match status" value="1"/>
</dbReference>
<dbReference type="STRING" id="1416779.SAMN05444409_3827"/>
<comment type="function">
    <text evidence="8">Involved in lipopolysaccharide (LPS) biosynthesis. Catalyzes the transfer of 3-deoxy-D-manno-octulosonate (Kdo) residue(s) from CMP-Kdo to lipid IV(A), the tetraacyldisaccharide-1,4'-bisphosphate precursor of lipid A.</text>
</comment>
<dbReference type="AlphaFoldDB" id="A0A1N6JTL0"/>
<dbReference type="OrthoDB" id="9789797at2"/>
<comment type="similarity">
    <text evidence="8">Belongs to the glycosyltransferase group 1 family.</text>
</comment>
<dbReference type="InterPro" id="IPR039901">
    <property type="entry name" value="Kdotransferase"/>
</dbReference>
<feature type="active site" description="Proton acceptor" evidence="7">
    <location>
        <position position="59"/>
    </location>
</feature>
<dbReference type="PANTHER" id="PTHR42755">
    <property type="entry name" value="3-DEOXY-MANNO-OCTULOSONATE CYTIDYLYLTRANSFERASE"/>
    <property type="match status" value="1"/>
</dbReference>
<evidence type="ECO:0000256" key="3">
    <source>
        <dbReference type="ARBA" id="ARBA00019077"/>
    </source>
</evidence>
<evidence type="ECO:0000256" key="6">
    <source>
        <dbReference type="ARBA" id="ARBA00049183"/>
    </source>
</evidence>
<evidence type="ECO:0000256" key="8">
    <source>
        <dbReference type="RuleBase" id="RU365103"/>
    </source>
</evidence>
<reference evidence="11" key="1">
    <citation type="submission" date="2016-11" db="EMBL/GenBank/DDBJ databases">
        <authorList>
            <person name="Varghese N."/>
            <person name="Submissions S."/>
        </authorList>
    </citation>
    <scope>NUCLEOTIDE SEQUENCE [LARGE SCALE GENOMIC DNA]</scope>
    <source>
        <strain evidence="11">DSM 27623</strain>
    </source>
</reference>
<keyword evidence="4 8" id="KW-0808">Transferase</keyword>
<evidence type="ECO:0000313" key="11">
    <source>
        <dbReference type="Proteomes" id="UP000185207"/>
    </source>
</evidence>
<accession>A0A1N6JTL0</accession>
<comment type="pathway">
    <text evidence="1 8">Bacterial outer membrane biogenesis; LPS core biosynthesis.</text>
</comment>
<dbReference type="GO" id="GO:0009244">
    <property type="term" value="P:lipopolysaccharide core region biosynthetic process"/>
    <property type="evidence" value="ECO:0007669"/>
    <property type="project" value="UniProtKB-UniRule"/>
</dbReference>
<proteinExistence type="inferred from homology"/>
<evidence type="ECO:0000256" key="1">
    <source>
        <dbReference type="ARBA" id="ARBA00004713"/>
    </source>
</evidence>
<keyword evidence="8" id="KW-1003">Cell membrane</keyword>
<dbReference type="Proteomes" id="UP000185207">
    <property type="component" value="Unassembled WGS sequence"/>
</dbReference>
<evidence type="ECO:0000256" key="4">
    <source>
        <dbReference type="ARBA" id="ARBA00022679"/>
    </source>
</evidence>
<dbReference type="GO" id="GO:0043842">
    <property type="term" value="F:Kdo transferase activity"/>
    <property type="evidence" value="ECO:0007669"/>
    <property type="project" value="UniProtKB-EC"/>
</dbReference>
<keyword evidence="8" id="KW-0448">Lipopolysaccharide biosynthesis</keyword>
<name>A0A1N6JTL0_9FLAO</name>
<feature type="domain" description="3-deoxy-D-manno-octulosonic-acid transferase N-terminal" evidence="9">
    <location>
        <begin position="38"/>
        <end position="207"/>
    </location>
</feature>
<keyword evidence="8" id="KW-0472">Membrane</keyword>
<keyword evidence="11" id="KW-1185">Reference proteome</keyword>
<dbReference type="RefSeq" id="WP_074236948.1">
    <property type="nucleotide sequence ID" value="NZ_FSRK01000003.1"/>
</dbReference>
<evidence type="ECO:0000313" key="10">
    <source>
        <dbReference type="EMBL" id="SIO47724.1"/>
    </source>
</evidence>
<comment type="catalytic activity">
    <reaction evidence="6 8">
        <text>lipid IVA (E. coli) + CMP-3-deoxy-beta-D-manno-octulosonate = alpha-Kdo-(2-&gt;6)-lipid IVA (E. coli) + CMP + H(+)</text>
        <dbReference type="Rhea" id="RHEA:28066"/>
        <dbReference type="ChEBI" id="CHEBI:15378"/>
        <dbReference type="ChEBI" id="CHEBI:58603"/>
        <dbReference type="ChEBI" id="CHEBI:60364"/>
        <dbReference type="ChEBI" id="CHEBI:60377"/>
        <dbReference type="ChEBI" id="CHEBI:85987"/>
        <dbReference type="EC" id="2.4.99.12"/>
    </reaction>
</comment>
<evidence type="ECO:0000256" key="5">
    <source>
        <dbReference type="ARBA" id="ARBA00031445"/>
    </source>
</evidence>